<dbReference type="AlphaFoldDB" id="A0AAF0IG81"/>
<dbReference type="Pfam" id="PF14765">
    <property type="entry name" value="PS-DH"/>
    <property type="match status" value="1"/>
</dbReference>
<dbReference type="PANTHER" id="PTHR43775">
    <property type="entry name" value="FATTY ACID SYNTHASE"/>
    <property type="match status" value="1"/>
</dbReference>
<keyword evidence="3" id="KW-1185">Reference proteome</keyword>
<evidence type="ECO:0000313" key="2">
    <source>
        <dbReference type="EMBL" id="WEW55378.1"/>
    </source>
</evidence>
<feature type="domain" description="Polyketide/metazoan fatty acid synthase-like dehydratase" evidence="1">
    <location>
        <begin position="6"/>
        <end position="183"/>
    </location>
</feature>
<dbReference type="GO" id="GO:0004312">
    <property type="term" value="F:fatty acid synthase activity"/>
    <property type="evidence" value="ECO:0007669"/>
    <property type="project" value="TreeGrafter"/>
</dbReference>
<dbReference type="SMART" id="SM00826">
    <property type="entry name" value="PKS_DH"/>
    <property type="match status" value="1"/>
</dbReference>
<dbReference type="Gene3D" id="3.10.129.110">
    <property type="entry name" value="Polyketide synthase dehydratase"/>
    <property type="match status" value="1"/>
</dbReference>
<dbReference type="InterPro" id="IPR049551">
    <property type="entry name" value="PKS_DH_C"/>
</dbReference>
<gene>
    <name evidence="2" type="ORF">PRK78_000808</name>
</gene>
<dbReference type="GO" id="GO:0006633">
    <property type="term" value="P:fatty acid biosynthetic process"/>
    <property type="evidence" value="ECO:0007669"/>
    <property type="project" value="TreeGrafter"/>
</dbReference>
<sequence>MLELPIELLGRRVPGVTDSELRWRHVFSVEDFPWLGDYRIRNQIVIPPAMFCIIALAAAMDISNGEKVASIELSEATIGRPFVLETSSVKIETLFSISKLKFEMDSIHAEFRLDSSVAQCQNTFTVAQGNLHVTFVDQHKPPNHANFSSRPPKSYELRSVNINHFYNSLSEVGVSYNGQFRALASAERRMDYACAVVATTTDEAQRVSTLLHPTRLEACFQMLLLAFAAPLDGSLWTTFTPTKIGRLALFPKACAGINTPTSVTINAYLREYIAGYDAALPMINGDVNVYSSDNVQLQLRLERLTMTPITPSTARLDKLLYLKRIWQQDILSGAVLEQNYYISRSERLGLSRAHMYILAATRLISHRYAKLRILQVGTSSIDLVQALCQELGDFMRSYTGYR</sequence>
<dbReference type="EMBL" id="CP120627">
    <property type="protein sequence ID" value="WEW55378.1"/>
    <property type="molecule type" value="Genomic_DNA"/>
</dbReference>
<accession>A0AAF0IG81</accession>
<dbReference type="PANTHER" id="PTHR43775:SF52">
    <property type="entry name" value="STEREOSELECTIVE KETO-REDUCTASE AF490"/>
    <property type="match status" value="1"/>
</dbReference>
<evidence type="ECO:0000313" key="3">
    <source>
        <dbReference type="Proteomes" id="UP001219355"/>
    </source>
</evidence>
<dbReference type="InterPro" id="IPR050091">
    <property type="entry name" value="PKS_NRPS_Biosynth_Enz"/>
</dbReference>
<dbReference type="InterPro" id="IPR049552">
    <property type="entry name" value="PKS_DH_N"/>
</dbReference>
<dbReference type="GO" id="GO:0044550">
    <property type="term" value="P:secondary metabolite biosynthetic process"/>
    <property type="evidence" value="ECO:0007669"/>
    <property type="project" value="TreeGrafter"/>
</dbReference>
<reference evidence="2" key="1">
    <citation type="submission" date="2023-03" db="EMBL/GenBank/DDBJ databases">
        <title>Emydomyces testavorans Genome Sequence.</title>
        <authorList>
            <person name="Hoyer L."/>
        </authorList>
    </citation>
    <scope>NUCLEOTIDE SEQUENCE</scope>
    <source>
        <strain evidence="2">16-2883</strain>
    </source>
</reference>
<protein>
    <recommendedName>
        <fullName evidence="1">Polyketide/metazoan fatty acid synthase-like dehydratase domain-containing protein</fullName>
    </recommendedName>
</protein>
<evidence type="ECO:0000259" key="1">
    <source>
        <dbReference type="SMART" id="SM00826"/>
    </source>
</evidence>
<dbReference type="Pfam" id="PF21089">
    <property type="entry name" value="PKS_DH_N"/>
    <property type="match status" value="1"/>
</dbReference>
<proteinExistence type="predicted"/>
<dbReference type="InterPro" id="IPR020807">
    <property type="entry name" value="PKS_DH"/>
</dbReference>
<organism evidence="2 3">
    <name type="scientific">Emydomyces testavorans</name>
    <dbReference type="NCBI Taxonomy" id="2070801"/>
    <lineage>
        <taxon>Eukaryota</taxon>
        <taxon>Fungi</taxon>
        <taxon>Dikarya</taxon>
        <taxon>Ascomycota</taxon>
        <taxon>Pezizomycotina</taxon>
        <taxon>Eurotiomycetes</taxon>
        <taxon>Eurotiomycetidae</taxon>
        <taxon>Onygenales</taxon>
        <taxon>Nannizziopsiaceae</taxon>
        <taxon>Emydomyces</taxon>
    </lineage>
</organism>
<name>A0AAF0IG81_9EURO</name>
<dbReference type="InterPro" id="IPR042104">
    <property type="entry name" value="PKS_dehydratase_sf"/>
</dbReference>
<dbReference type="Proteomes" id="UP001219355">
    <property type="component" value="Chromosome 1"/>
</dbReference>